<dbReference type="PANTHER" id="PTHR42977">
    <property type="entry name" value="HYDROLASE-RELATED"/>
    <property type="match status" value="1"/>
</dbReference>
<keyword evidence="1 3" id="KW-0378">Hydrolase</keyword>
<dbReference type="InterPro" id="IPR000073">
    <property type="entry name" value="AB_hydrolase_1"/>
</dbReference>
<protein>
    <submittedName>
        <fullName evidence="3">Alpha/beta fold hydrolase</fullName>
    </submittedName>
</protein>
<dbReference type="Proteomes" id="UP001526201">
    <property type="component" value="Unassembled WGS sequence"/>
</dbReference>
<reference evidence="3 4" key="1">
    <citation type="journal article" date="2022" name="BMC Genomics">
        <title>Comparative genome analysis of mycobacteria focusing on tRNA and non-coding RNA.</title>
        <authorList>
            <person name="Behra P.R.K."/>
            <person name="Pettersson B.M.F."/>
            <person name="Ramesh M."/>
            <person name="Das S."/>
            <person name="Dasgupta S."/>
            <person name="Kirsebom L.A."/>
        </authorList>
    </citation>
    <scope>NUCLEOTIDE SEQUENCE [LARGE SCALE GENOMIC DNA]</scope>
    <source>
        <strain evidence="3 4">DSM 44078</strain>
    </source>
</reference>
<dbReference type="EMBL" id="JACKTY010000028">
    <property type="protein sequence ID" value="MCV7226544.1"/>
    <property type="molecule type" value="Genomic_DNA"/>
</dbReference>
<evidence type="ECO:0000256" key="1">
    <source>
        <dbReference type="ARBA" id="ARBA00022801"/>
    </source>
</evidence>
<keyword evidence="4" id="KW-1185">Reference proteome</keyword>
<dbReference type="PANTHER" id="PTHR42977:SF3">
    <property type="entry name" value="AB HYDROLASE-1 DOMAIN-CONTAINING PROTEIN"/>
    <property type="match status" value="1"/>
</dbReference>
<dbReference type="InterPro" id="IPR000639">
    <property type="entry name" value="Epox_hydrolase-like"/>
</dbReference>
<dbReference type="InterPro" id="IPR029058">
    <property type="entry name" value="AB_hydrolase_fold"/>
</dbReference>
<sequence length="318" mass="34958">MAVLRTPDDRFDGLPGYPFAPNYLAVETRGIDPLRMHYVDAGPSDGPAVVLLHGQPTWSYLYRAVIAVLVESGLRVIAPDHIGFGRSDKLTDPTDYTFRRHIDWVHSLIVGLELRDVTLVVQDWGGPIGLSVLTREPQRFARVLATNTILHTCDPALAGALAWPHHGVGDDRVLLQETLLDYVAYYQRSPDIVPSFFLDAVAGPLNPEVLAAYDAPFPDRSYKAGLRQLTALVPLTRNDPGAAIGRATMTALRQWRRPFLTAYSDGDPATRGWETIFQQQIPGAAGQNHTTIPGAGHFVQEQRGAELGHLVADFVRAN</sequence>
<comment type="caution">
    <text evidence="3">The sequence shown here is derived from an EMBL/GenBank/DDBJ whole genome shotgun (WGS) entry which is preliminary data.</text>
</comment>
<dbReference type="InterPro" id="IPR051340">
    <property type="entry name" value="Haloalkane_dehalogenase"/>
</dbReference>
<dbReference type="PRINTS" id="PR00111">
    <property type="entry name" value="ABHYDROLASE"/>
</dbReference>
<dbReference type="Gene3D" id="3.40.50.1820">
    <property type="entry name" value="alpha/beta hydrolase"/>
    <property type="match status" value="1"/>
</dbReference>
<evidence type="ECO:0000313" key="4">
    <source>
        <dbReference type="Proteomes" id="UP001526201"/>
    </source>
</evidence>
<name>A0ABT3CAN4_9MYCO</name>
<organism evidence="3 4">
    <name type="scientific">Mycolicibacterium komossense</name>
    <dbReference type="NCBI Taxonomy" id="1779"/>
    <lineage>
        <taxon>Bacteria</taxon>
        <taxon>Bacillati</taxon>
        <taxon>Actinomycetota</taxon>
        <taxon>Actinomycetes</taxon>
        <taxon>Mycobacteriales</taxon>
        <taxon>Mycobacteriaceae</taxon>
        <taxon>Mycolicibacterium</taxon>
    </lineage>
</organism>
<dbReference type="SUPFAM" id="SSF53474">
    <property type="entry name" value="alpha/beta-Hydrolases"/>
    <property type="match status" value="1"/>
</dbReference>
<accession>A0ABT3CAN4</accession>
<evidence type="ECO:0000313" key="3">
    <source>
        <dbReference type="EMBL" id="MCV7226544.1"/>
    </source>
</evidence>
<feature type="domain" description="AB hydrolase-1" evidence="2">
    <location>
        <begin position="47"/>
        <end position="162"/>
    </location>
</feature>
<dbReference type="PRINTS" id="PR00412">
    <property type="entry name" value="EPOXHYDRLASE"/>
</dbReference>
<evidence type="ECO:0000259" key="2">
    <source>
        <dbReference type="Pfam" id="PF00561"/>
    </source>
</evidence>
<dbReference type="Pfam" id="PF00561">
    <property type="entry name" value="Abhydrolase_1"/>
    <property type="match status" value="1"/>
</dbReference>
<dbReference type="GO" id="GO:0016787">
    <property type="term" value="F:hydrolase activity"/>
    <property type="evidence" value="ECO:0007669"/>
    <property type="project" value="UniProtKB-KW"/>
</dbReference>
<proteinExistence type="predicted"/>
<dbReference type="NCBIfam" id="NF002043">
    <property type="entry name" value="PRK00870.1"/>
    <property type="match status" value="1"/>
</dbReference>
<dbReference type="RefSeq" id="WP_264067404.1">
    <property type="nucleotide sequence ID" value="NZ_JACKTY010000028.1"/>
</dbReference>
<gene>
    <name evidence="3" type="ORF">H7J73_10925</name>
</gene>